<feature type="domain" description="Na+/H+ antiporter MnhB subunit-related protein" evidence="8">
    <location>
        <begin position="192"/>
        <end position="313"/>
    </location>
</feature>
<accession>A0A5B0WSQ3</accession>
<feature type="transmembrane region" description="Helical" evidence="7">
    <location>
        <begin position="223"/>
        <end position="239"/>
    </location>
</feature>
<dbReference type="RefSeq" id="WP_149612118.1">
    <property type="nucleotide sequence ID" value="NZ_VTUX01000007.1"/>
</dbReference>
<evidence type="ECO:0000256" key="1">
    <source>
        <dbReference type="ARBA" id="ARBA00004651"/>
    </source>
</evidence>
<dbReference type="AlphaFoldDB" id="A0A5B0WSQ3"/>
<feature type="domain" description="MrpA C-terminal/MbhE" evidence="10">
    <location>
        <begin position="116"/>
        <end position="175"/>
    </location>
</feature>
<gene>
    <name evidence="11" type="ORF">F0M18_14200</name>
</gene>
<feature type="transmembrane region" description="Helical" evidence="7">
    <location>
        <begin position="152"/>
        <end position="171"/>
    </location>
</feature>
<dbReference type="GO" id="GO:0005886">
    <property type="term" value="C:plasma membrane"/>
    <property type="evidence" value="ECO:0007669"/>
    <property type="project" value="UniProtKB-SubCell"/>
</dbReference>
<keyword evidence="5 7" id="KW-1133">Transmembrane helix</keyword>
<evidence type="ECO:0000313" key="11">
    <source>
        <dbReference type="EMBL" id="KAA1189507.1"/>
    </source>
</evidence>
<evidence type="ECO:0000256" key="2">
    <source>
        <dbReference type="ARBA" id="ARBA00009425"/>
    </source>
</evidence>
<name>A0A5B0WSQ3_9GAMM</name>
<dbReference type="NCBIfam" id="NF009159">
    <property type="entry name" value="PRK12504.1"/>
    <property type="match status" value="1"/>
</dbReference>
<evidence type="ECO:0000256" key="6">
    <source>
        <dbReference type="ARBA" id="ARBA00023136"/>
    </source>
</evidence>
<dbReference type="InterPro" id="IPR025383">
    <property type="entry name" value="MrpA_C/MbhD"/>
</dbReference>
<dbReference type="InterPro" id="IPR007182">
    <property type="entry name" value="MnhB"/>
</dbReference>
<organism evidence="11 12">
    <name type="scientific">Pseudohalioglobus sediminis</name>
    <dbReference type="NCBI Taxonomy" id="2606449"/>
    <lineage>
        <taxon>Bacteria</taxon>
        <taxon>Pseudomonadati</taxon>
        <taxon>Pseudomonadota</taxon>
        <taxon>Gammaproteobacteria</taxon>
        <taxon>Cellvibrionales</taxon>
        <taxon>Halieaceae</taxon>
        <taxon>Pseudohalioglobus</taxon>
    </lineage>
</organism>
<feature type="transmembrane region" description="Helical" evidence="7">
    <location>
        <begin position="87"/>
        <end position="105"/>
    </location>
</feature>
<dbReference type="Proteomes" id="UP000323708">
    <property type="component" value="Unassembled WGS sequence"/>
</dbReference>
<evidence type="ECO:0000259" key="9">
    <source>
        <dbReference type="Pfam" id="PF13244"/>
    </source>
</evidence>
<reference evidence="11 12" key="1">
    <citation type="submission" date="2019-09" db="EMBL/GenBank/DDBJ databases">
        <authorList>
            <person name="Chen X.-Y."/>
        </authorList>
    </citation>
    <scope>NUCLEOTIDE SEQUENCE [LARGE SCALE GENOMIC DNA]</scope>
    <source>
        <strain evidence="11 12">NY5</strain>
    </source>
</reference>
<evidence type="ECO:0000259" key="8">
    <source>
        <dbReference type="Pfam" id="PF04039"/>
    </source>
</evidence>
<dbReference type="NCBIfam" id="NF009162">
    <property type="entry name" value="PRK12508.1"/>
    <property type="match status" value="1"/>
</dbReference>
<proteinExistence type="inferred from homology"/>
<evidence type="ECO:0000256" key="4">
    <source>
        <dbReference type="ARBA" id="ARBA00022692"/>
    </source>
</evidence>
<comment type="similarity">
    <text evidence="2">Belongs to the CPA3 antiporters (TC 2.A.63) subunit B family.</text>
</comment>
<dbReference type="NCBIfam" id="NF009161">
    <property type="entry name" value="PRK12507.1"/>
    <property type="match status" value="1"/>
</dbReference>
<keyword evidence="3" id="KW-1003">Cell membrane</keyword>
<dbReference type="Pfam" id="PF04039">
    <property type="entry name" value="MnhB"/>
    <property type="match status" value="1"/>
</dbReference>
<dbReference type="InterPro" id="IPR046806">
    <property type="entry name" value="MrpA_C/MbhE"/>
</dbReference>
<feature type="transmembrane region" description="Helical" evidence="7">
    <location>
        <begin position="191"/>
        <end position="211"/>
    </location>
</feature>
<dbReference type="PANTHER" id="PTHR33932">
    <property type="entry name" value="NA(+)/H(+) ANTIPORTER SUBUNIT B"/>
    <property type="match status" value="1"/>
</dbReference>
<sequence length="326" mass="34132">MIYVFALFLLTLLVITAVAIVRTTNLFVAVMLTSIFSLLMAANFFILDAADVALTEAAVGAGVTTVIFLSALALAGDVEQPRLGSRLLPLGTVGVLAVLIIYATFDKPRLGDPDAPVHQHVAPWYLEKTPEYMDIPNVVTAVLSSFRGYDTLGEVFVVFAACIGVLFILGVRPPGPAAELPAEPSGLRHHLIPQVVGRLLVPFIVLFGLYVQFHGEYGPGGGFQAGAIIATGVILYALLEGEAEALRAVPRSVLLGLVVGGALLFGAVGVVCMLMGGAFLDYSVLAADPVFGQQMGIIVIEAGVGMAVCGALLSIFHAFAAREGRP</sequence>
<dbReference type="EMBL" id="VTUX01000007">
    <property type="protein sequence ID" value="KAA1189507.1"/>
    <property type="molecule type" value="Genomic_DNA"/>
</dbReference>
<evidence type="ECO:0000256" key="5">
    <source>
        <dbReference type="ARBA" id="ARBA00022989"/>
    </source>
</evidence>
<evidence type="ECO:0000313" key="12">
    <source>
        <dbReference type="Proteomes" id="UP000323708"/>
    </source>
</evidence>
<dbReference type="PANTHER" id="PTHR33932:SF4">
    <property type="entry name" value="NA(+)_H(+) ANTIPORTER SUBUNIT B"/>
    <property type="match status" value="1"/>
</dbReference>
<protein>
    <submittedName>
        <fullName evidence="11">DUF4040 domain-containing protein</fullName>
    </submittedName>
</protein>
<dbReference type="Pfam" id="PF13244">
    <property type="entry name" value="MbhD"/>
    <property type="match status" value="1"/>
</dbReference>
<feature type="transmembrane region" description="Helical" evidence="7">
    <location>
        <begin position="297"/>
        <end position="320"/>
    </location>
</feature>
<feature type="transmembrane region" description="Helical" evidence="7">
    <location>
        <begin position="29"/>
        <end position="47"/>
    </location>
</feature>
<evidence type="ECO:0000256" key="3">
    <source>
        <dbReference type="ARBA" id="ARBA00022475"/>
    </source>
</evidence>
<keyword evidence="4 7" id="KW-0812">Transmembrane</keyword>
<comment type="subcellular location">
    <subcellularLocation>
        <location evidence="1">Cell membrane</location>
        <topology evidence="1">Multi-pass membrane protein</topology>
    </subcellularLocation>
</comment>
<comment type="caution">
    <text evidence="11">The sequence shown here is derived from an EMBL/GenBank/DDBJ whole genome shotgun (WGS) entry which is preliminary data.</text>
</comment>
<feature type="transmembrane region" description="Helical" evidence="7">
    <location>
        <begin position="259"/>
        <end position="285"/>
    </location>
</feature>
<feature type="domain" description="MrpA C-terminal/MbhD" evidence="9">
    <location>
        <begin position="12"/>
        <end position="73"/>
    </location>
</feature>
<keyword evidence="12" id="KW-1185">Reference proteome</keyword>
<feature type="transmembrane region" description="Helical" evidence="7">
    <location>
        <begin position="54"/>
        <end position="75"/>
    </location>
</feature>
<dbReference type="InterPro" id="IPR050622">
    <property type="entry name" value="CPA3_antiporter_subunitB"/>
</dbReference>
<evidence type="ECO:0000256" key="7">
    <source>
        <dbReference type="SAM" id="Phobius"/>
    </source>
</evidence>
<keyword evidence="6 7" id="KW-0472">Membrane</keyword>
<evidence type="ECO:0000259" key="10">
    <source>
        <dbReference type="Pfam" id="PF20501"/>
    </source>
</evidence>
<dbReference type="Pfam" id="PF20501">
    <property type="entry name" value="MbhE"/>
    <property type="match status" value="1"/>
</dbReference>